<reference evidence="1" key="2">
    <citation type="journal article" date="2015" name="Data Brief">
        <title>Shoot transcriptome of the giant reed, Arundo donax.</title>
        <authorList>
            <person name="Barrero R.A."/>
            <person name="Guerrero F.D."/>
            <person name="Moolhuijzen P."/>
            <person name="Goolsby J.A."/>
            <person name="Tidwell J."/>
            <person name="Bellgard S.E."/>
            <person name="Bellgard M.I."/>
        </authorList>
    </citation>
    <scope>NUCLEOTIDE SEQUENCE</scope>
    <source>
        <tissue evidence="1">Shoot tissue taken approximately 20 cm above the soil surface</tissue>
    </source>
</reference>
<name>A0A0A9SWG7_ARUDO</name>
<dbReference type="AlphaFoldDB" id="A0A0A9SWG7"/>
<reference evidence="1" key="1">
    <citation type="submission" date="2014-09" db="EMBL/GenBank/DDBJ databases">
        <authorList>
            <person name="Magalhaes I.L.F."/>
            <person name="Oliveira U."/>
            <person name="Santos F.R."/>
            <person name="Vidigal T.H.D.A."/>
            <person name="Brescovit A.D."/>
            <person name="Santos A.J."/>
        </authorList>
    </citation>
    <scope>NUCLEOTIDE SEQUENCE</scope>
    <source>
        <tissue evidence="1">Shoot tissue taken approximately 20 cm above the soil surface</tissue>
    </source>
</reference>
<evidence type="ECO:0000313" key="1">
    <source>
        <dbReference type="EMBL" id="JAD66339.1"/>
    </source>
</evidence>
<sequence length="27" mass="3144">MVNMVIFAVFSLGCCKFIYFIQTGRVR</sequence>
<organism evidence="1">
    <name type="scientific">Arundo donax</name>
    <name type="common">Giant reed</name>
    <name type="synonym">Donax arundinaceus</name>
    <dbReference type="NCBI Taxonomy" id="35708"/>
    <lineage>
        <taxon>Eukaryota</taxon>
        <taxon>Viridiplantae</taxon>
        <taxon>Streptophyta</taxon>
        <taxon>Embryophyta</taxon>
        <taxon>Tracheophyta</taxon>
        <taxon>Spermatophyta</taxon>
        <taxon>Magnoliopsida</taxon>
        <taxon>Liliopsida</taxon>
        <taxon>Poales</taxon>
        <taxon>Poaceae</taxon>
        <taxon>PACMAD clade</taxon>
        <taxon>Arundinoideae</taxon>
        <taxon>Arundineae</taxon>
        <taxon>Arundo</taxon>
    </lineage>
</organism>
<dbReference type="EMBL" id="GBRH01231556">
    <property type="protein sequence ID" value="JAD66339.1"/>
    <property type="molecule type" value="Transcribed_RNA"/>
</dbReference>
<accession>A0A0A9SWG7</accession>
<proteinExistence type="predicted"/>
<protein>
    <submittedName>
        <fullName evidence="1">Uncharacterized protein</fullName>
    </submittedName>
</protein>